<gene>
    <name evidence="2" type="ORF">KFL_001150180</name>
</gene>
<reference evidence="2 3" key="1">
    <citation type="journal article" date="2014" name="Nat. Commun.">
        <title>Klebsormidium flaccidum genome reveals primary factors for plant terrestrial adaptation.</title>
        <authorList>
            <person name="Hori K."/>
            <person name="Maruyama F."/>
            <person name="Fujisawa T."/>
            <person name="Togashi T."/>
            <person name="Yamamoto N."/>
            <person name="Seo M."/>
            <person name="Sato S."/>
            <person name="Yamada T."/>
            <person name="Mori H."/>
            <person name="Tajima N."/>
            <person name="Moriyama T."/>
            <person name="Ikeuchi M."/>
            <person name="Watanabe M."/>
            <person name="Wada H."/>
            <person name="Kobayashi K."/>
            <person name="Saito M."/>
            <person name="Masuda T."/>
            <person name="Sasaki-Sekimoto Y."/>
            <person name="Mashiguchi K."/>
            <person name="Awai K."/>
            <person name="Shimojima M."/>
            <person name="Masuda S."/>
            <person name="Iwai M."/>
            <person name="Nobusawa T."/>
            <person name="Narise T."/>
            <person name="Kondo S."/>
            <person name="Saito H."/>
            <person name="Sato R."/>
            <person name="Murakawa M."/>
            <person name="Ihara Y."/>
            <person name="Oshima-Yamada Y."/>
            <person name="Ohtaka K."/>
            <person name="Satoh M."/>
            <person name="Sonobe K."/>
            <person name="Ishii M."/>
            <person name="Ohtani R."/>
            <person name="Kanamori-Sato M."/>
            <person name="Honoki R."/>
            <person name="Miyazaki D."/>
            <person name="Mochizuki H."/>
            <person name="Umetsu J."/>
            <person name="Higashi K."/>
            <person name="Shibata D."/>
            <person name="Kamiya Y."/>
            <person name="Sato N."/>
            <person name="Nakamura Y."/>
            <person name="Tabata S."/>
            <person name="Ida S."/>
            <person name="Kurokawa K."/>
            <person name="Ohta H."/>
        </authorList>
    </citation>
    <scope>NUCLEOTIDE SEQUENCE [LARGE SCALE GENOMIC DNA]</scope>
    <source>
        <strain evidence="2 3">NIES-2285</strain>
    </source>
</reference>
<feature type="compositionally biased region" description="Basic and acidic residues" evidence="1">
    <location>
        <begin position="174"/>
        <end position="184"/>
    </location>
</feature>
<dbReference type="EMBL" id="DF237064">
    <property type="protein sequence ID" value="GAQ82557.1"/>
    <property type="molecule type" value="Genomic_DNA"/>
</dbReference>
<protein>
    <submittedName>
        <fullName evidence="2">Uncharacterized protein</fullName>
    </submittedName>
</protein>
<feature type="region of interest" description="Disordered" evidence="1">
    <location>
        <begin position="831"/>
        <end position="927"/>
    </location>
</feature>
<feature type="compositionally biased region" description="Basic residues" evidence="1">
    <location>
        <begin position="774"/>
        <end position="784"/>
    </location>
</feature>
<feature type="compositionally biased region" description="Low complexity" evidence="1">
    <location>
        <begin position="608"/>
        <end position="619"/>
    </location>
</feature>
<proteinExistence type="predicted"/>
<feature type="compositionally biased region" description="Basic and acidic residues" evidence="1">
    <location>
        <begin position="388"/>
        <end position="402"/>
    </location>
</feature>
<dbReference type="Proteomes" id="UP000054558">
    <property type="component" value="Unassembled WGS sequence"/>
</dbReference>
<dbReference type="OMA" id="HRTHWEA"/>
<evidence type="ECO:0000313" key="2">
    <source>
        <dbReference type="EMBL" id="GAQ82557.1"/>
    </source>
</evidence>
<accession>A0A1Y1I1B2</accession>
<feature type="region of interest" description="Disordered" evidence="1">
    <location>
        <begin position="382"/>
        <end position="535"/>
    </location>
</feature>
<evidence type="ECO:0000256" key="1">
    <source>
        <dbReference type="SAM" id="MobiDB-lite"/>
    </source>
</evidence>
<feature type="compositionally biased region" description="Basic and acidic residues" evidence="1">
    <location>
        <begin position="413"/>
        <end position="422"/>
    </location>
</feature>
<name>A0A1Y1I1B2_KLENI</name>
<organism evidence="2 3">
    <name type="scientific">Klebsormidium nitens</name>
    <name type="common">Green alga</name>
    <name type="synonym">Ulothrix nitens</name>
    <dbReference type="NCBI Taxonomy" id="105231"/>
    <lineage>
        <taxon>Eukaryota</taxon>
        <taxon>Viridiplantae</taxon>
        <taxon>Streptophyta</taxon>
        <taxon>Klebsormidiophyceae</taxon>
        <taxon>Klebsormidiales</taxon>
        <taxon>Klebsormidiaceae</taxon>
        <taxon>Klebsormidium</taxon>
    </lineage>
</organism>
<evidence type="ECO:0000313" key="3">
    <source>
        <dbReference type="Proteomes" id="UP000054558"/>
    </source>
</evidence>
<feature type="region of interest" description="Disordered" evidence="1">
    <location>
        <begin position="33"/>
        <end position="58"/>
    </location>
</feature>
<feature type="region of interest" description="Disordered" evidence="1">
    <location>
        <begin position="120"/>
        <end position="245"/>
    </location>
</feature>
<feature type="region of interest" description="Disordered" evidence="1">
    <location>
        <begin position="563"/>
        <end position="694"/>
    </location>
</feature>
<dbReference type="AlphaFoldDB" id="A0A1Y1I1B2"/>
<feature type="compositionally biased region" description="Basic and acidic residues" evidence="1">
    <location>
        <begin position="149"/>
        <end position="159"/>
    </location>
</feature>
<keyword evidence="3" id="KW-1185">Reference proteome</keyword>
<sequence>MARSRERLPLSSISLLHTLPLPKDLTDSLTEALRLPSSKSSPRQLAPGRTPLKRKPADYAERAERYAMILQLLKSEPAKPLAHRRSPAFGGQKVPAFWGGEIVQRAAAGPGATRLSAVENDAPKAGGNEHSAGGGVGTGSQKIAGMDPPGKKAPAEQELKGPPVSHIDLTGFRRGGDQRPRLTEKPQNVGNPVLLSSTRKQESEKEVKGGGRKREVRPKDKRIDERSLGLGGQEKGRREGGTLGTSAGLVGGLSTGRWPIQAGIAHIESVNRKKLKGDFGTLQVEGGSPPLSPTTQEAALLAELELLNRQLESVRISERLGSGSNSDKPVAKRRLAYVSHGESGVPEPGADVHEGEIGGSLERRAGIDASAIEAFAEAVKATVGKSGRKLEAGTKSGRRSEAEENSVGTTKGGRREGGRFEEEQGELSEAGRNSRRRLEEAEGKNKSLEKEERRTNDVIARSLATRRRFPSTASNDLESRKNSNTSGQRGRLSTADQPKTPKPQLPKTPDSRAVSRRKSQSDGVSEARLCASEMLEPIPAARLRRHSGTSERNCCSAVEPLRNFRTHRSSGSFPGVAVGKAARKPSVPAAQKIDKERQRSGPADQRGSEGTSSSAAESGIVTGAEQRNGREDRAQPADAFEKERKLQSHATGLSSRVKAEGTAAHPGERAQLEVADQTVRALPQETGSGRDDGQLLEQEGSEAVSAVLMDTVPSSATSGANGRAGPDKPLCVFVRLSQLAGRRRASSVTDGRHVAAPEFLITAAQGDEVCLPHSGRRTERRRAVSHTSGERHVAVGEADATLGDQQVPGPESAASSFVVEWPSDLEISSKAAARAESGGGVLATEERARAEGASPERLPAVEASSDGEALAAMYEVETGSEEKRSGDNPEDAWGEFVGAQEDINSSSGSPKEEPEKLGSTTGWSRGVADEEMYLCAERARLPRVETLFETGWDSEGESRKAGESARQGGRARRGGVSGFWKRVETKDVEEAGSTGVSGPATDGGPAEKSAASSDDGSPGPEGDVSQNGASVAKLVAQFELLWAEPSARDDDVASDVKLVESTLLEDSVEGEAEAGLSGAEPVWVQWERELLETSSREQSPRRRTWDA</sequence>
<feature type="compositionally biased region" description="Basic and acidic residues" evidence="1">
    <location>
        <begin position="436"/>
        <end position="456"/>
    </location>
</feature>
<feature type="compositionally biased region" description="Polar residues" evidence="1">
    <location>
        <begin position="471"/>
        <end position="488"/>
    </location>
</feature>
<feature type="compositionally biased region" description="Basic and acidic residues" evidence="1">
    <location>
        <begin position="199"/>
        <end position="227"/>
    </location>
</feature>
<feature type="region of interest" description="Disordered" evidence="1">
    <location>
        <begin position="773"/>
        <end position="792"/>
    </location>
</feature>
<feature type="region of interest" description="Disordered" evidence="1">
    <location>
        <begin position="948"/>
        <end position="1030"/>
    </location>
</feature>
<feature type="compositionally biased region" description="Basic and acidic residues" evidence="1">
    <location>
        <begin position="627"/>
        <end position="646"/>
    </location>
</feature>
<feature type="compositionally biased region" description="Polar residues" evidence="1">
    <location>
        <begin position="185"/>
        <end position="198"/>
    </location>
</feature>